<gene>
    <name evidence="4" type="ORF">ACHHYP_12027</name>
</gene>
<protein>
    <recommendedName>
        <fullName evidence="3">RING-type domain-containing protein</fullName>
    </recommendedName>
</protein>
<comment type="caution">
    <text evidence="4">The sequence shown here is derived from an EMBL/GenBank/DDBJ whole genome shotgun (WGS) entry which is preliminary data.</text>
</comment>
<dbReference type="GO" id="GO:0061630">
    <property type="term" value="F:ubiquitin protein ligase activity"/>
    <property type="evidence" value="ECO:0007669"/>
    <property type="project" value="TreeGrafter"/>
</dbReference>
<evidence type="ECO:0000256" key="2">
    <source>
        <dbReference type="SAM" id="MobiDB-lite"/>
    </source>
</evidence>
<evidence type="ECO:0000256" key="1">
    <source>
        <dbReference type="PROSITE-ProRule" id="PRU00175"/>
    </source>
</evidence>
<proteinExistence type="predicted"/>
<dbReference type="PROSITE" id="PS50089">
    <property type="entry name" value="ZF_RING_2"/>
    <property type="match status" value="1"/>
</dbReference>
<dbReference type="Gene3D" id="3.30.40.10">
    <property type="entry name" value="Zinc/RING finger domain, C3HC4 (zinc finger)"/>
    <property type="match status" value="1"/>
</dbReference>
<dbReference type="InterPro" id="IPR001841">
    <property type="entry name" value="Znf_RING"/>
</dbReference>
<dbReference type="InterPro" id="IPR036871">
    <property type="entry name" value="PX_dom_sf"/>
</dbReference>
<evidence type="ECO:0000313" key="4">
    <source>
        <dbReference type="EMBL" id="OQR85243.1"/>
    </source>
</evidence>
<dbReference type="CDD" id="cd16454">
    <property type="entry name" value="RING-H2_PA-TM-RING"/>
    <property type="match status" value="1"/>
</dbReference>
<dbReference type="AlphaFoldDB" id="A0A1V9YHP1"/>
<keyword evidence="1" id="KW-0862">Zinc</keyword>
<dbReference type="GO" id="GO:0006511">
    <property type="term" value="P:ubiquitin-dependent protein catabolic process"/>
    <property type="evidence" value="ECO:0007669"/>
    <property type="project" value="TreeGrafter"/>
</dbReference>
<feature type="domain" description="RING-type" evidence="3">
    <location>
        <begin position="216"/>
        <end position="262"/>
    </location>
</feature>
<feature type="region of interest" description="Disordered" evidence="2">
    <location>
        <begin position="1"/>
        <end position="40"/>
    </location>
</feature>
<evidence type="ECO:0000259" key="3">
    <source>
        <dbReference type="PROSITE" id="PS50089"/>
    </source>
</evidence>
<dbReference type="SMART" id="SM00184">
    <property type="entry name" value="RING"/>
    <property type="match status" value="1"/>
</dbReference>
<dbReference type="STRING" id="1202772.A0A1V9YHP1"/>
<dbReference type="Gene3D" id="3.30.1520.10">
    <property type="entry name" value="Phox-like domain"/>
    <property type="match status" value="1"/>
</dbReference>
<organism evidence="4 5">
    <name type="scientific">Achlya hypogyna</name>
    <name type="common">Oomycete</name>
    <name type="synonym">Protoachlya hypogyna</name>
    <dbReference type="NCBI Taxonomy" id="1202772"/>
    <lineage>
        <taxon>Eukaryota</taxon>
        <taxon>Sar</taxon>
        <taxon>Stramenopiles</taxon>
        <taxon>Oomycota</taxon>
        <taxon>Saprolegniomycetes</taxon>
        <taxon>Saprolegniales</taxon>
        <taxon>Achlyaceae</taxon>
        <taxon>Achlya</taxon>
    </lineage>
</organism>
<dbReference type="GO" id="GO:0005737">
    <property type="term" value="C:cytoplasm"/>
    <property type="evidence" value="ECO:0007669"/>
    <property type="project" value="TreeGrafter"/>
</dbReference>
<evidence type="ECO:0000313" key="5">
    <source>
        <dbReference type="Proteomes" id="UP000243579"/>
    </source>
</evidence>
<dbReference type="Proteomes" id="UP000243579">
    <property type="component" value="Unassembled WGS sequence"/>
</dbReference>
<feature type="compositionally biased region" description="Basic and acidic residues" evidence="2">
    <location>
        <begin position="20"/>
        <end position="29"/>
    </location>
</feature>
<dbReference type="InterPro" id="IPR051826">
    <property type="entry name" value="E3_ubiquitin-ligase_domain"/>
</dbReference>
<dbReference type="PANTHER" id="PTHR22765:SF416">
    <property type="entry name" value="E3 UBIQUITIN-PROTEIN LIGASE GODZILLA"/>
    <property type="match status" value="1"/>
</dbReference>
<dbReference type="GO" id="GO:0035091">
    <property type="term" value="F:phosphatidylinositol binding"/>
    <property type="evidence" value="ECO:0007669"/>
    <property type="project" value="InterPro"/>
</dbReference>
<dbReference type="Pfam" id="PF13639">
    <property type="entry name" value="zf-RING_2"/>
    <property type="match status" value="1"/>
</dbReference>
<dbReference type="InterPro" id="IPR001683">
    <property type="entry name" value="PX_dom"/>
</dbReference>
<keyword evidence="1" id="KW-0863">Zinc-finger</keyword>
<keyword evidence="5" id="KW-1185">Reference proteome</keyword>
<accession>A0A1V9YHP1</accession>
<reference evidence="4 5" key="1">
    <citation type="journal article" date="2014" name="Genome Biol. Evol.">
        <title>The secreted proteins of Achlya hypogyna and Thraustotheca clavata identify the ancestral oomycete secretome and reveal gene acquisitions by horizontal gene transfer.</title>
        <authorList>
            <person name="Misner I."/>
            <person name="Blouin N."/>
            <person name="Leonard G."/>
            <person name="Richards T.A."/>
            <person name="Lane C.E."/>
        </authorList>
    </citation>
    <scope>NUCLEOTIDE SEQUENCE [LARGE SCALE GENOMIC DNA]</scope>
    <source>
        <strain evidence="4 5">ATCC 48635</strain>
    </source>
</reference>
<dbReference type="SUPFAM" id="SSF57850">
    <property type="entry name" value="RING/U-box"/>
    <property type="match status" value="1"/>
</dbReference>
<dbReference type="CDD" id="cd06093">
    <property type="entry name" value="PX_domain"/>
    <property type="match status" value="1"/>
</dbReference>
<sequence>MRRSFLSFLGHAGSEPTSPMDERASDAKARPRATSTPFPRSSLSLLSTTSLRQNLVSVEATPMGPAEAHFTQYTVICTQPGTHQWWVTFRRYSEFAAFRKQCTRAHKAACKARHAAALAPFADVLNTLCTVPFPRKHIVVDDQRILDERKAGFVVFVTALLVAFDDVSRLAPYFDADTRADVDNWLALVIKFLAIPPAVRQQRRHHTILNAVECVCAVCLDPINEPDEVERTRVFETRCQHRYHRKCILPWLETTQTCPMCRHRVLSGRWY</sequence>
<dbReference type="OrthoDB" id="8062037at2759"/>
<name>A0A1V9YHP1_ACHHY</name>
<dbReference type="PANTHER" id="PTHR22765">
    <property type="entry name" value="RING FINGER AND PROTEASE ASSOCIATED DOMAIN-CONTAINING"/>
    <property type="match status" value="1"/>
</dbReference>
<dbReference type="InterPro" id="IPR013083">
    <property type="entry name" value="Znf_RING/FYVE/PHD"/>
</dbReference>
<keyword evidence="1" id="KW-0479">Metal-binding</keyword>
<dbReference type="EMBL" id="JNBR01001735">
    <property type="protein sequence ID" value="OQR85243.1"/>
    <property type="molecule type" value="Genomic_DNA"/>
</dbReference>
<dbReference type="GO" id="GO:0008270">
    <property type="term" value="F:zinc ion binding"/>
    <property type="evidence" value="ECO:0007669"/>
    <property type="project" value="UniProtKB-KW"/>
</dbReference>
<dbReference type="SUPFAM" id="SSF64268">
    <property type="entry name" value="PX domain"/>
    <property type="match status" value="1"/>
</dbReference>
<dbReference type="Pfam" id="PF00787">
    <property type="entry name" value="PX"/>
    <property type="match status" value="1"/>
</dbReference>